<accession>A0A9D2J3M6</accession>
<evidence type="ECO:0000313" key="2">
    <source>
        <dbReference type="EMBL" id="HIZ35750.1"/>
    </source>
</evidence>
<reference evidence="2" key="1">
    <citation type="journal article" date="2021" name="PeerJ">
        <title>Extensive microbial diversity within the chicken gut microbiome revealed by metagenomics and culture.</title>
        <authorList>
            <person name="Gilroy R."/>
            <person name="Ravi A."/>
            <person name="Getino M."/>
            <person name="Pursley I."/>
            <person name="Horton D.L."/>
            <person name="Alikhan N.F."/>
            <person name="Baker D."/>
            <person name="Gharbi K."/>
            <person name="Hall N."/>
            <person name="Watson M."/>
            <person name="Adriaenssens E.M."/>
            <person name="Foster-Nyarko E."/>
            <person name="Jarju S."/>
            <person name="Secka A."/>
            <person name="Antonio M."/>
            <person name="Oren A."/>
            <person name="Chaudhuri R.R."/>
            <person name="La Ragione R."/>
            <person name="Hildebrand F."/>
            <person name="Pallen M.J."/>
        </authorList>
    </citation>
    <scope>NUCLEOTIDE SEQUENCE</scope>
    <source>
        <strain evidence="2">ChiGjej4B4-7305</strain>
    </source>
</reference>
<dbReference type="AlphaFoldDB" id="A0A9D2J3M6"/>
<dbReference type="InterPro" id="IPR011047">
    <property type="entry name" value="Quinoprotein_ADH-like_sf"/>
</dbReference>
<protein>
    <submittedName>
        <fullName evidence="2">Glutaminyl-peptide cyclotransferase</fullName>
    </submittedName>
</protein>
<proteinExistence type="predicted"/>
<reference evidence="2" key="2">
    <citation type="submission" date="2021-04" db="EMBL/GenBank/DDBJ databases">
        <authorList>
            <person name="Gilroy R."/>
        </authorList>
    </citation>
    <scope>NUCLEOTIDE SEQUENCE</scope>
    <source>
        <strain evidence="2">ChiGjej4B4-7305</strain>
    </source>
</reference>
<sequence>YPNTHVFSYSPETGEERDYGSVLEAGDSDSYAEGFAVHDGTAYVGTGMQSANFVTVDLDSGAVTDVDLPAGYEQITRFYRFQQVGHLIAMAFSPGLSGGTNTLFWDTANAEWTCEGAIDSFVSLNNPYSEATEDGRFYYKANDEIWEFDSTDCSVSATGWIDTDLEDTGTHRTLGLVSTGDGSEHLVLGLNRDGSFWNFDPATGEHEFFESQVTGSALTAHSIHVGPDEQVYMGIYLSPQVLSRFDPATEEIEQISGPSQADSWLTFDDQLLIGSYGNAVIHQGDPFAEWDWDTNPSEQFQLIGEQQDRVIQMATDGDQVAIATVADYGVQGGGLTLTDMTDSGTTYRDLVEAQSTTSVAYGNDDLIYAGTSIRGGLSSDNSPLDAHLVTFDPEQGTVTNAVVPVEGNDVVAGLVPIDDTIWGVTNSGDLFEFDTTTQEVANTYDLGTEHSASPWGLGSTVQRNPADGLLYGIAGGSIFAFDPETKEHEVLAADTAYKRMDIAADGTIYALDETNLFEITVTGAAPSCTDTIDSGHAGPLTVSEGTTCIEGGTVSGPITVQTAGSLIVDGAELRGPLRSTGAATVELVGSSIHGPVTITGTTGSTVLSDNEIRGPLSCSGNDPAPLDLGSPNTVRGPQSGQCRDL</sequence>
<feature type="compositionally biased region" description="Polar residues" evidence="1">
    <location>
        <begin position="630"/>
        <end position="645"/>
    </location>
</feature>
<comment type="caution">
    <text evidence="2">The sequence shown here is derived from an EMBL/GenBank/DDBJ whole genome shotgun (WGS) entry which is preliminary data.</text>
</comment>
<gene>
    <name evidence="2" type="ORF">H9815_08220</name>
</gene>
<dbReference type="Proteomes" id="UP000824037">
    <property type="component" value="Unassembled WGS sequence"/>
</dbReference>
<evidence type="ECO:0000256" key="1">
    <source>
        <dbReference type="SAM" id="MobiDB-lite"/>
    </source>
</evidence>
<evidence type="ECO:0000313" key="3">
    <source>
        <dbReference type="Proteomes" id="UP000824037"/>
    </source>
</evidence>
<name>A0A9D2J3M6_9MICO</name>
<dbReference type="SUPFAM" id="SSF50998">
    <property type="entry name" value="Quinoprotein alcohol dehydrogenase-like"/>
    <property type="match status" value="1"/>
</dbReference>
<feature type="region of interest" description="Disordered" evidence="1">
    <location>
        <begin position="613"/>
        <end position="645"/>
    </location>
</feature>
<feature type="non-terminal residue" evidence="2">
    <location>
        <position position="1"/>
    </location>
</feature>
<dbReference type="EMBL" id="DXBY01000138">
    <property type="protein sequence ID" value="HIZ35750.1"/>
    <property type="molecule type" value="Genomic_DNA"/>
</dbReference>
<organism evidence="2 3">
    <name type="scientific">Candidatus Ruania gallistercoris</name>
    <dbReference type="NCBI Taxonomy" id="2838746"/>
    <lineage>
        <taxon>Bacteria</taxon>
        <taxon>Bacillati</taxon>
        <taxon>Actinomycetota</taxon>
        <taxon>Actinomycetes</taxon>
        <taxon>Micrococcales</taxon>
        <taxon>Ruaniaceae</taxon>
        <taxon>Ruania</taxon>
    </lineage>
</organism>